<proteinExistence type="predicted"/>
<dbReference type="EMBL" id="FPHN01000084">
    <property type="protein sequence ID" value="SFV57945.1"/>
    <property type="molecule type" value="Genomic_DNA"/>
</dbReference>
<dbReference type="SUPFAM" id="SSF116726">
    <property type="entry name" value="TrkA C-terminal domain-like"/>
    <property type="match status" value="1"/>
</dbReference>
<dbReference type="Gene3D" id="3.30.70.1450">
    <property type="entry name" value="Regulator of K+ conductance, C-terminal domain"/>
    <property type="match status" value="1"/>
</dbReference>
<evidence type="ECO:0000259" key="1">
    <source>
        <dbReference type="PROSITE" id="PS51202"/>
    </source>
</evidence>
<accession>A0A1W1BWS4</accession>
<dbReference type="GO" id="GO:0006813">
    <property type="term" value="P:potassium ion transport"/>
    <property type="evidence" value="ECO:0007669"/>
    <property type="project" value="InterPro"/>
</dbReference>
<dbReference type="AlphaFoldDB" id="A0A1W1BWS4"/>
<feature type="domain" description="RCK C-terminal" evidence="1">
    <location>
        <begin position="88"/>
        <end position="168"/>
    </location>
</feature>
<dbReference type="InterPro" id="IPR036721">
    <property type="entry name" value="RCK_C_sf"/>
</dbReference>
<dbReference type="InterPro" id="IPR006037">
    <property type="entry name" value="RCK_C"/>
</dbReference>
<dbReference type="PROSITE" id="PS51202">
    <property type="entry name" value="RCK_C"/>
    <property type="match status" value="1"/>
</dbReference>
<evidence type="ECO:0000313" key="2">
    <source>
        <dbReference type="EMBL" id="SFV57945.1"/>
    </source>
</evidence>
<name>A0A1W1BWS4_9ZZZZ</name>
<reference evidence="2" key="1">
    <citation type="submission" date="2016-10" db="EMBL/GenBank/DDBJ databases">
        <authorList>
            <person name="de Groot N.N."/>
        </authorList>
    </citation>
    <scope>NUCLEOTIDE SEQUENCE</scope>
</reference>
<gene>
    <name evidence="2" type="ORF">MNB_SV-14-1859</name>
</gene>
<organism evidence="2">
    <name type="scientific">hydrothermal vent metagenome</name>
    <dbReference type="NCBI Taxonomy" id="652676"/>
    <lineage>
        <taxon>unclassified sequences</taxon>
        <taxon>metagenomes</taxon>
        <taxon>ecological metagenomes</taxon>
    </lineage>
</organism>
<dbReference type="GO" id="GO:0008324">
    <property type="term" value="F:monoatomic cation transmembrane transporter activity"/>
    <property type="evidence" value="ECO:0007669"/>
    <property type="project" value="InterPro"/>
</dbReference>
<protein>
    <submittedName>
        <fullName evidence="2">TrkA domain protein</fullName>
    </submittedName>
</protein>
<sequence length="422" mass="49089">MNIDPTSYLRLKQVMSDKEFRVVFIVMDDKTESLYTLKNIRMIDSKILVVFVNNGEEEILLEDENVTILDTNEIVAGNLYEKLPNVPLIAKNIGLGRGEIMEVLVPVGSSFAFRHVGAISHRKWRVVAIYRNEKQILPNPATMILPNDRLIVMGNPIVLEGVYKKINERQGVFPEPFGRNIYLILDSEAKKEDILLQVNEAVFLSNQLSKTKLYIRLICINNFELIQELRIFENEHVSLLLSYNDEKILQDIDYDISQLDIGLFLLNNRLFFKKNYKEYLYDLTRPIYLFGEKSLYNIKEAVILMGDEGEMESLSSSVFDFSENLGLSLSLCDYNPEGDFEDNRNIIEHYESLSRLYNFRITIEQKRVNPIRELLKHENILHIAPFSKNIRDTSFISYLSTEMSHYFLSIKKHPQLLIPVDN</sequence>
<dbReference type="Pfam" id="PF02080">
    <property type="entry name" value="TrkA_C"/>
    <property type="match status" value="1"/>
</dbReference>